<dbReference type="RefSeq" id="XP_062714619.1">
    <property type="nucleotide sequence ID" value="XM_062858635.1"/>
</dbReference>
<dbReference type="PANTHER" id="PTHR21301:SF10">
    <property type="entry name" value="REVERSE TRANSCRIPTASE DOMAIN-CONTAINING PROTEIN"/>
    <property type="match status" value="1"/>
</dbReference>
<keyword evidence="3" id="KW-1185">Reference proteome</keyword>
<dbReference type="GeneID" id="134291187"/>
<evidence type="ECO:0000313" key="2">
    <source>
        <dbReference type="EnsemblMetazoa" id="AALFPA23_024274.P36206"/>
    </source>
</evidence>
<dbReference type="InterPro" id="IPR000477">
    <property type="entry name" value="RT_dom"/>
</dbReference>
<dbReference type="PANTHER" id="PTHR21301">
    <property type="entry name" value="REVERSE TRANSCRIPTASE"/>
    <property type="match status" value="1"/>
</dbReference>
<reference evidence="3" key="1">
    <citation type="journal article" date="2015" name="Proc. Natl. Acad. Sci. U.S.A.">
        <title>Genome sequence of the Asian Tiger mosquito, Aedes albopictus, reveals insights into its biology, genetics, and evolution.</title>
        <authorList>
            <person name="Chen X.G."/>
            <person name="Jiang X."/>
            <person name="Gu J."/>
            <person name="Xu M."/>
            <person name="Wu Y."/>
            <person name="Deng Y."/>
            <person name="Zhang C."/>
            <person name="Bonizzoni M."/>
            <person name="Dermauw W."/>
            <person name="Vontas J."/>
            <person name="Armbruster P."/>
            <person name="Huang X."/>
            <person name="Yang Y."/>
            <person name="Zhang H."/>
            <person name="He W."/>
            <person name="Peng H."/>
            <person name="Liu Y."/>
            <person name="Wu K."/>
            <person name="Chen J."/>
            <person name="Lirakis M."/>
            <person name="Topalis P."/>
            <person name="Van Leeuwen T."/>
            <person name="Hall A.B."/>
            <person name="Jiang X."/>
            <person name="Thorpe C."/>
            <person name="Mueller R.L."/>
            <person name="Sun C."/>
            <person name="Waterhouse R.M."/>
            <person name="Yan G."/>
            <person name="Tu Z.J."/>
            <person name="Fang X."/>
            <person name="James A.A."/>
        </authorList>
    </citation>
    <scope>NUCLEOTIDE SEQUENCE [LARGE SCALE GENOMIC DNA]</scope>
    <source>
        <strain evidence="3">Foshan</strain>
    </source>
</reference>
<evidence type="ECO:0000313" key="3">
    <source>
        <dbReference type="Proteomes" id="UP000069940"/>
    </source>
</evidence>
<dbReference type="PROSITE" id="PS50878">
    <property type="entry name" value="RT_POL"/>
    <property type="match status" value="1"/>
</dbReference>
<name>A0ABM2A469_AEDAL</name>
<dbReference type="RefSeq" id="XP_062714618.1">
    <property type="nucleotide sequence ID" value="XM_062858634.1"/>
</dbReference>
<reference evidence="2" key="2">
    <citation type="submission" date="2025-05" db="UniProtKB">
        <authorList>
            <consortium name="EnsemblMetazoa"/>
        </authorList>
    </citation>
    <scope>IDENTIFICATION</scope>
    <source>
        <strain evidence="2">Foshan</strain>
    </source>
</reference>
<organism evidence="2 3">
    <name type="scientific">Aedes albopictus</name>
    <name type="common">Asian tiger mosquito</name>
    <name type="synonym">Stegomyia albopicta</name>
    <dbReference type="NCBI Taxonomy" id="7160"/>
    <lineage>
        <taxon>Eukaryota</taxon>
        <taxon>Metazoa</taxon>
        <taxon>Ecdysozoa</taxon>
        <taxon>Arthropoda</taxon>
        <taxon>Hexapoda</taxon>
        <taxon>Insecta</taxon>
        <taxon>Pterygota</taxon>
        <taxon>Neoptera</taxon>
        <taxon>Endopterygota</taxon>
        <taxon>Diptera</taxon>
        <taxon>Nematocera</taxon>
        <taxon>Culicoidea</taxon>
        <taxon>Culicidae</taxon>
        <taxon>Culicinae</taxon>
        <taxon>Aedini</taxon>
        <taxon>Aedes</taxon>
        <taxon>Stegomyia</taxon>
    </lineage>
</organism>
<proteinExistence type="predicted"/>
<accession>A0ABM2A469</accession>
<dbReference type="EnsemblMetazoa" id="AALFPA23_024274.R36208">
    <property type="protein sequence ID" value="AALFPA23_024274.P36208"/>
    <property type="gene ID" value="AALFPA23_024274"/>
</dbReference>
<protein>
    <recommendedName>
        <fullName evidence="1">Reverse transcriptase domain-containing protein</fullName>
    </recommendedName>
</protein>
<sequence>MLSKYVGRILQASINSRYNVTDSFSFCDYINSVRLPEGYVLVSFDVVSLFTCIPRELVSHTIIQCWDEIKKHTDINLDLFLEITVFCIECSYFSYRGRYYKQVSGTAMGNPLSPTIADMVMELLMNNVMAKINFPIPVIKKYVDDLILALPVDRVLEVLNMFNSYNPNIQFTFEREQDNRLPYLDMVLVRLPDQSIKTEWYCKPMSSGRFLDFLSSHPLHMKINMVNYFIKRVRKLSTNLPQTAINNIIDQHLQTNHYRRSLRHCLINQHSTTSRRDNTTNNDDVIYKPMVHVNMLSGRLAKVFKADYPNTRLATRNEFTI</sequence>
<dbReference type="Proteomes" id="UP000069940">
    <property type="component" value="Unassembled WGS sequence"/>
</dbReference>
<feature type="domain" description="Reverse transcriptase" evidence="1">
    <location>
        <begin position="1"/>
        <end position="191"/>
    </location>
</feature>
<dbReference type="RefSeq" id="XP_062714620.1">
    <property type="nucleotide sequence ID" value="XM_062858636.1"/>
</dbReference>
<dbReference type="EnsemblMetazoa" id="AALFPA23_024274.R36206">
    <property type="protein sequence ID" value="AALFPA23_024274.P36206"/>
    <property type="gene ID" value="AALFPA23_024274"/>
</dbReference>
<evidence type="ECO:0000259" key="1">
    <source>
        <dbReference type="PROSITE" id="PS50878"/>
    </source>
</evidence>
<dbReference type="EnsemblMetazoa" id="AALFPA23_024274.R36207">
    <property type="protein sequence ID" value="AALFPA23_024274.P36207"/>
    <property type="gene ID" value="AALFPA23_024274"/>
</dbReference>